<feature type="transmembrane region" description="Helical" evidence="8">
    <location>
        <begin position="980"/>
        <end position="1000"/>
    </location>
</feature>
<organism evidence="10 11">
    <name type="scientific">Stentor coeruleus</name>
    <dbReference type="NCBI Taxonomy" id="5963"/>
    <lineage>
        <taxon>Eukaryota</taxon>
        <taxon>Sar</taxon>
        <taxon>Alveolata</taxon>
        <taxon>Ciliophora</taxon>
        <taxon>Postciliodesmatophora</taxon>
        <taxon>Heterotrichea</taxon>
        <taxon>Heterotrichida</taxon>
        <taxon>Stentoridae</taxon>
        <taxon>Stentor</taxon>
    </lineage>
</organism>
<proteinExistence type="predicted"/>
<sequence length="1205" mass="139052">MLGKFASLLHGGSKVSTTYNKEAKIDVSTFKDMGDEFTLVTNFISDTLPLKIEHQFEGTCLRIQKGDRYYVFVSRQGRLAIIDSKEKVILRDEIVTIDEQIWALALSPDEKYIYCAGVNPIIKKYTLDTLVLEKEYSGHTGDVNYVEVSVNNEWMISCSDDCTVRIWGFDTDKISNKVLYTHSDIVFCMDLSEDNIYIASGSQDCIAHIYQLEWDQRGEVGNVIATLNCKSDIWAVKIAPSNKFVVTGDALGNIEIWRFLTWEPVRQFKEDERIRSIDISKDESLMVTAGVGQKVVIWHLNKDRKPFILEGHKDMIKSALLSHDQQFIVSLADDKTIIRWKIPYFGEKYVLKTEKEITELWGVGDFVCGLTNDTIITWNMQGEMLNTIEIGSYSYYYATPDCTLFILTVESEKNSKYTSRIKEYCLNPWDLVKEATIVTGKITSFVVSDSKKFLCVGELYKISTFIVQENMKLFNSQIYHDDSIVKMVLTPNDSFLFSVGQNLNIKMIDTFKMIDAAQRNVICEISDFYGKSEIADIFCCKDSTKLMVLASDELMIWSISSKAPTKKISLEKPVSRLFSSKITEYFFIQNPDGIEFWGFKDFNFITRLGIPKLETFTFVNNEQNIVIKTEAKMEISESPLFCKNLTIIGEDVQSKLKKFCSYVKRIIADKSDKYHDDYKNWIIMPFMFNIQHIYAYYNYDNYLKEAYIPKYSIEDPTVMISKGNAPYVLSVNKHTPLSVSISQEFPECAKVVLKALRKRWAHDPYSLVFVSDNLISLNNFGLDGLQKLYDFALRKSFLANMPTFCKNVSLPILYNSISIETDPKAMLGPTADTSDGTAISFEHTCFKLNMNLGSSEGIDFMESLANCKNEKIFETPLVRMILEEKWKKARFVMYGQALLYMAFVITLAYYSTLELNSSSFIIIPAGINGALLLYEIYQMFAGGLDYFKDVWNYIDLIRSILFFIFAIFVWVELFDNNTNFLALIILITWVRGITYFRIFGPTRYLINLLFEVFTDIPAFLVVFFYTILAFSFIFYSLLGKNTDQKYYVTFVETYSTTLGNSNTDGYSKVQWLFYLLITLFNFIIMLNLLISILSDTYTRVKDMQIIADGQELASMVVEVEMMLFWRSKLNEKQYVHLCRDQSVEESSEHKMVMTKFKAMNMKCNEYERAVSDNLDAVTSMRDDIKYQNDNFMVIIDQIKEKYGLK</sequence>
<dbReference type="Pfam" id="PF00520">
    <property type="entry name" value="Ion_trans"/>
    <property type="match status" value="1"/>
</dbReference>
<evidence type="ECO:0000256" key="2">
    <source>
        <dbReference type="ARBA" id="ARBA00022574"/>
    </source>
</evidence>
<keyword evidence="3 8" id="KW-0812">Transmembrane</keyword>
<dbReference type="PANTHER" id="PTHR19848">
    <property type="entry name" value="WD40 REPEAT PROTEIN"/>
    <property type="match status" value="1"/>
</dbReference>
<evidence type="ECO:0000256" key="8">
    <source>
        <dbReference type="SAM" id="Phobius"/>
    </source>
</evidence>
<dbReference type="PROSITE" id="PS50294">
    <property type="entry name" value="WD_REPEATS_REGION"/>
    <property type="match status" value="1"/>
</dbReference>
<keyword evidence="2 7" id="KW-0853">WD repeat</keyword>
<dbReference type="Proteomes" id="UP000187209">
    <property type="component" value="Unassembled WGS sequence"/>
</dbReference>
<evidence type="ECO:0000313" key="11">
    <source>
        <dbReference type="Proteomes" id="UP000187209"/>
    </source>
</evidence>
<dbReference type="Pfam" id="PF00400">
    <property type="entry name" value="WD40"/>
    <property type="match status" value="4"/>
</dbReference>
<dbReference type="InterPro" id="IPR015943">
    <property type="entry name" value="WD40/YVTN_repeat-like_dom_sf"/>
</dbReference>
<evidence type="ECO:0000256" key="7">
    <source>
        <dbReference type="PROSITE-ProRule" id="PRU00221"/>
    </source>
</evidence>
<protein>
    <recommendedName>
        <fullName evidence="9">Ion transport domain-containing protein</fullName>
    </recommendedName>
</protein>
<feature type="transmembrane region" description="Helical" evidence="8">
    <location>
        <begin position="1071"/>
        <end position="1093"/>
    </location>
</feature>
<dbReference type="InterPro" id="IPR005821">
    <property type="entry name" value="Ion_trans_dom"/>
</dbReference>
<dbReference type="Gene3D" id="2.130.10.10">
    <property type="entry name" value="YVTN repeat-like/Quinoprotein amine dehydrogenase"/>
    <property type="match status" value="2"/>
</dbReference>
<dbReference type="SUPFAM" id="SSF50978">
    <property type="entry name" value="WD40 repeat-like"/>
    <property type="match status" value="2"/>
</dbReference>
<evidence type="ECO:0000256" key="1">
    <source>
        <dbReference type="ARBA" id="ARBA00004141"/>
    </source>
</evidence>
<dbReference type="GO" id="GO:0005216">
    <property type="term" value="F:monoatomic ion channel activity"/>
    <property type="evidence" value="ECO:0007669"/>
    <property type="project" value="InterPro"/>
</dbReference>
<dbReference type="PANTHER" id="PTHR19848:SF8">
    <property type="entry name" value="F-BOX AND WD REPEAT DOMAIN CONTAINING 7"/>
    <property type="match status" value="1"/>
</dbReference>
<name>A0A1R2D0Q8_9CILI</name>
<comment type="subcellular location">
    <subcellularLocation>
        <location evidence="1">Membrane</location>
        <topology evidence="1">Multi-pass membrane protein</topology>
    </subcellularLocation>
</comment>
<dbReference type="SMART" id="SM00320">
    <property type="entry name" value="WD40"/>
    <property type="match status" value="8"/>
</dbReference>
<dbReference type="GO" id="GO:0016020">
    <property type="term" value="C:membrane"/>
    <property type="evidence" value="ECO:0007669"/>
    <property type="project" value="UniProtKB-SubCell"/>
</dbReference>
<dbReference type="OrthoDB" id="10262475at2759"/>
<feature type="transmembrane region" description="Helical" evidence="8">
    <location>
        <begin position="956"/>
        <end position="974"/>
    </location>
</feature>
<dbReference type="PROSITE" id="PS50082">
    <property type="entry name" value="WD_REPEATS_2"/>
    <property type="match status" value="2"/>
</dbReference>
<dbReference type="InterPro" id="IPR036322">
    <property type="entry name" value="WD40_repeat_dom_sf"/>
</dbReference>
<dbReference type="CDD" id="cd00200">
    <property type="entry name" value="WD40"/>
    <property type="match status" value="1"/>
</dbReference>
<evidence type="ECO:0000256" key="6">
    <source>
        <dbReference type="ARBA" id="ARBA00023136"/>
    </source>
</evidence>
<keyword evidence="6 8" id="KW-0472">Membrane</keyword>
<feature type="transmembrane region" description="Helical" evidence="8">
    <location>
        <begin position="917"/>
        <end position="936"/>
    </location>
</feature>
<reference evidence="10 11" key="1">
    <citation type="submission" date="2016-11" db="EMBL/GenBank/DDBJ databases">
        <title>The macronuclear genome of Stentor coeruleus: a giant cell with tiny introns.</title>
        <authorList>
            <person name="Slabodnick M."/>
            <person name="Ruby J.G."/>
            <person name="Reiff S.B."/>
            <person name="Swart E.C."/>
            <person name="Gosai S."/>
            <person name="Prabakaran S."/>
            <person name="Witkowska E."/>
            <person name="Larue G.E."/>
            <person name="Fisher S."/>
            <person name="Freeman R.M."/>
            <person name="Gunawardena J."/>
            <person name="Chu W."/>
            <person name="Stover N.A."/>
            <person name="Gregory B.D."/>
            <person name="Nowacki M."/>
            <person name="Derisi J."/>
            <person name="Roy S.W."/>
            <person name="Marshall W.F."/>
            <person name="Sood P."/>
        </authorList>
    </citation>
    <scope>NUCLEOTIDE SEQUENCE [LARGE SCALE GENOMIC DNA]</scope>
    <source>
        <strain evidence="10">WM001</strain>
    </source>
</reference>
<comment type="caution">
    <text evidence="10">The sequence shown here is derived from an EMBL/GenBank/DDBJ whole genome shotgun (WGS) entry which is preliminary data.</text>
</comment>
<gene>
    <name evidence="10" type="ORF">SteCoe_1872</name>
</gene>
<dbReference type="AlphaFoldDB" id="A0A1R2D0Q8"/>
<feature type="repeat" description="WD" evidence="7">
    <location>
        <begin position="309"/>
        <end position="342"/>
    </location>
</feature>
<feature type="domain" description="Ion transport" evidence="9">
    <location>
        <begin position="899"/>
        <end position="1102"/>
    </location>
</feature>
<keyword evidence="5 8" id="KW-1133">Transmembrane helix</keyword>
<feature type="transmembrane region" description="Helical" evidence="8">
    <location>
        <begin position="891"/>
        <end position="911"/>
    </location>
</feature>
<feature type="transmembrane region" description="Helical" evidence="8">
    <location>
        <begin position="1012"/>
        <end position="1038"/>
    </location>
</feature>
<keyword evidence="4" id="KW-0677">Repeat</keyword>
<accession>A0A1R2D0Q8</accession>
<dbReference type="InterPro" id="IPR001680">
    <property type="entry name" value="WD40_rpt"/>
</dbReference>
<evidence type="ECO:0000259" key="9">
    <source>
        <dbReference type="Pfam" id="PF00520"/>
    </source>
</evidence>
<feature type="repeat" description="WD" evidence="7">
    <location>
        <begin position="136"/>
        <end position="177"/>
    </location>
</feature>
<evidence type="ECO:0000313" key="10">
    <source>
        <dbReference type="EMBL" id="OMJ94849.1"/>
    </source>
</evidence>
<evidence type="ECO:0000256" key="5">
    <source>
        <dbReference type="ARBA" id="ARBA00022989"/>
    </source>
</evidence>
<evidence type="ECO:0000256" key="4">
    <source>
        <dbReference type="ARBA" id="ARBA00022737"/>
    </source>
</evidence>
<dbReference type="EMBL" id="MPUH01000020">
    <property type="protein sequence ID" value="OMJ94849.1"/>
    <property type="molecule type" value="Genomic_DNA"/>
</dbReference>
<evidence type="ECO:0000256" key="3">
    <source>
        <dbReference type="ARBA" id="ARBA00022692"/>
    </source>
</evidence>
<keyword evidence="11" id="KW-1185">Reference proteome</keyword>